<keyword evidence="8 11" id="KW-0249">Electron transport</keyword>
<protein>
    <recommendedName>
        <fullName evidence="11">Dihydroorotate dehydrogenase B (NAD(+)), electron transfer subunit</fullName>
    </recommendedName>
    <alternativeName>
        <fullName evidence="11">Dihydroorotate oxidase B, electron transfer subunit</fullName>
    </alternativeName>
</protein>
<dbReference type="EMBL" id="CP070228">
    <property type="protein sequence ID" value="QRV01520.1"/>
    <property type="molecule type" value="Genomic_DNA"/>
</dbReference>
<feature type="binding site" evidence="11">
    <location>
        <position position="216"/>
    </location>
    <ligand>
        <name>[2Fe-2S] cluster</name>
        <dbReference type="ChEBI" id="CHEBI:190135"/>
    </ligand>
</feature>
<evidence type="ECO:0000256" key="3">
    <source>
        <dbReference type="ARBA" id="ARBA00022630"/>
    </source>
</evidence>
<keyword evidence="9 11" id="KW-0408">Iron</keyword>
<evidence type="ECO:0000256" key="6">
    <source>
        <dbReference type="ARBA" id="ARBA00022827"/>
    </source>
</evidence>
<feature type="domain" description="FAD-binding FR-type" evidence="12">
    <location>
        <begin position="3"/>
        <end position="102"/>
    </location>
</feature>
<comment type="cofactor">
    <cofactor evidence="11">
        <name>[2Fe-2S] cluster</name>
        <dbReference type="ChEBI" id="CHEBI:190135"/>
    </cofactor>
    <text evidence="11">Binds 1 [2Fe-2S] cluster per subunit.</text>
</comment>
<evidence type="ECO:0000256" key="5">
    <source>
        <dbReference type="ARBA" id="ARBA00022723"/>
    </source>
</evidence>
<organism evidence="13 14">
    <name type="scientific">Arcanobacterium phocisimile</name>
    <dbReference type="NCBI Taxonomy" id="1302235"/>
    <lineage>
        <taxon>Bacteria</taxon>
        <taxon>Bacillati</taxon>
        <taxon>Actinomycetota</taxon>
        <taxon>Actinomycetes</taxon>
        <taxon>Actinomycetales</taxon>
        <taxon>Actinomycetaceae</taxon>
        <taxon>Arcanobacterium</taxon>
    </lineage>
</organism>
<keyword evidence="3 11" id="KW-0285">Flavoprotein</keyword>
<comment type="subunit">
    <text evidence="11">Heterotetramer of 2 PyrK and 2 PyrD type B subunits.</text>
</comment>
<dbReference type="SUPFAM" id="SSF63380">
    <property type="entry name" value="Riboflavin synthase domain-like"/>
    <property type="match status" value="1"/>
</dbReference>
<keyword evidence="10 11" id="KW-0411">Iron-sulfur</keyword>
<comment type="caution">
    <text evidence="11">Lacks conserved residue(s) required for the propagation of feature annotation.</text>
</comment>
<dbReference type="PROSITE" id="PS51384">
    <property type="entry name" value="FAD_FR"/>
    <property type="match status" value="1"/>
</dbReference>
<dbReference type="InterPro" id="IPR039261">
    <property type="entry name" value="FNR_nucleotide-bd"/>
</dbReference>
<dbReference type="InterPro" id="IPR012165">
    <property type="entry name" value="Cyt_c3_hydrogenase_gsu"/>
</dbReference>
<dbReference type="SUPFAM" id="SSF52343">
    <property type="entry name" value="Ferredoxin reductase-like, C-terminal NADP-linked domain"/>
    <property type="match status" value="1"/>
</dbReference>
<dbReference type="Gene3D" id="2.10.240.10">
    <property type="entry name" value="Dihydroorotate dehydrogenase, electron transfer subunit"/>
    <property type="match status" value="1"/>
</dbReference>
<evidence type="ECO:0000256" key="11">
    <source>
        <dbReference type="HAMAP-Rule" id="MF_01211"/>
    </source>
</evidence>
<keyword evidence="14" id="KW-1185">Reference proteome</keyword>
<evidence type="ECO:0000256" key="9">
    <source>
        <dbReference type="ARBA" id="ARBA00023004"/>
    </source>
</evidence>
<feature type="binding site" evidence="11">
    <location>
        <position position="221"/>
    </location>
    <ligand>
        <name>[2Fe-2S] cluster</name>
        <dbReference type="ChEBI" id="CHEBI:190135"/>
    </ligand>
</feature>
<dbReference type="InterPro" id="IPR019480">
    <property type="entry name" value="Dihydroorotate_DH_Fe-S-bd"/>
</dbReference>
<dbReference type="Proteomes" id="UP000602653">
    <property type="component" value="Chromosome"/>
</dbReference>
<comment type="similarity">
    <text evidence="1 11">Belongs to the PyrK family.</text>
</comment>
<accession>A0ABX7IHB9</accession>
<gene>
    <name evidence="11" type="primary">pyrK</name>
    <name evidence="13" type="ORF">JTE88_05245</name>
</gene>
<evidence type="ECO:0000256" key="7">
    <source>
        <dbReference type="ARBA" id="ARBA00022975"/>
    </source>
</evidence>
<name>A0ABX7IHB9_9ACTO</name>
<evidence type="ECO:0000313" key="14">
    <source>
        <dbReference type="Proteomes" id="UP000602653"/>
    </source>
</evidence>
<dbReference type="RefSeq" id="WP_204423247.1">
    <property type="nucleotide sequence ID" value="NZ_CP070228.1"/>
</dbReference>
<dbReference type="Gene3D" id="2.40.30.10">
    <property type="entry name" value="Translation factors"/>
    <property type="match status" value="1"/>
</dbReference>
<dbReference type="InterPro" id="IPR017927">
    <property type="entry name" value="FAD-bd_FR_type"/>
</dbReference>
<keyword evidence="6 11" id="KW-0274">FAD</keyword>
<comment type="pathway">
    <text evidence="11">Pyrimidine metabolism; UMP biosynthesis via de novo pathway; orotate from (S)-dihydroorotate (NAD(+) route): step 1/1.</text>
</comment>
<dbReference type="CDD" id="cd06218">
    <property type="entry name" value="DHOD_e_trans"/>
    <property type="match status" value="1"/>
</dbReference>
<reference evidence="13 14" key="1">
    <citation type="submission" date="2021-02" db="EMBL/GenBank/DDBJ databases">
        <title>Complete Genome Sequence of Arcanobacterium phocisimile strain DSM 26142T from a harbour seal.</title>
        <authorList>
            <person name="Borowiak M."/>
            <person name="Alssahen M."/>
            <person name="Malorny B."/>
            <person name="Laemmler C."/>
            <person name="Siebert U."/>
            <person name="Ploetz M."/>
            <person name="Abdulmawjood A."/>
        </authorList>
    </citation>
    <scope>NUCLEOTIDE SEQUENCE [LARGE SCALE GENOMIC DNA]</scope>
    <source>
        <strain evidence="13 14">DSM 26142</strain>
    </source>
</reference>
<keyword evidence="2 11" id="KW-0813">Transport</keyword>
<evidence type="ECO:0000256" key="10">
    <source>
        <dbReference type="ARBA" id="ARBA00023014"/>
    </source>
</evidence>
<dbReference type="PANTHER" id="PTHR43513:SF3">
    <property type="entry name" value="DIHYDROOROTATE DEHYDROGENASE B (NAD(+)), ELECTRON TRANSFER SUBUNIT-RELATED"/>
    <property type="match status" value="1"/>
</dbReference>
<dbReference type="InterPro" id="IPR050353">
    <property type="entry name" value="PyrK_electron_transfer"/>
</dbReference>
<dbReference type="PIRSF" id="PIRSF006816">
    <property type="entry name" value="Cyc3_hyd_g"/>
    <property type="match status" value="1"/>
</dbReference>
<keyword evidence="7 11" id="KW-0665">Pyrimidine biosynthesis</keyword>
<feature type="binding site" evidence="11">
    <location>
        <position position="224"/>
    </location>
    <ligand>
        <name>[2Fe-2S] cluster</name>
        <dbReference type="ChEBI" id="CHEBI:190135"/>
    </ligand>
</feature>
<sequence length="254" mass="26806">MNNLRVNARVLDVTDLTDQIYRMRLTCDAFGPSHPGQFVNLTVPEFFLRRPLAIADIETGEDRSTILTMIVAKVGAGTRALAQVVPGTQVDVLGPLGNGFDLDTVGPNPVLVGGGSGIPPLYYAAKELTARGARPHVLLGFRSARDTYSIDEFEKLGCDVSVATEDGSLGTAGYVTAVLPTDAEQVLACGPHGMLTSVVALATGRVQVSLEAHMGCGFGACLGCTVHTVRGLERVCLEGPVFESTDVLFDKEEA</sequence>
<dbReference type="InterPro" id="IPR023455">
    <property type="entry name" value="Dihydroorotate_DHASE_ETsu"/>
</dbReference>
<proteinExistence type="inferred from homology"/>
<dbReference type="HAMAP" id="MF_01211">
    <property type="entry name" value="DHODB_Fe_S_bind"/>
    <property type="match status" value="1"/>
</dbReference>
<evidence type="ECO:0000256" key="4">
    <source>
        <dbReference type="ARBA" id="ARBA00022714"/>
    </source>
</evidence>
<feature type="binding site" evidence="11">
    <location>
        <begin position="77"/>
        <end position="78"/>
    </location>
    <ligand>
        <name>FAD</name>
        <dbReference type="ChEBI" id="CHEBI:57692"/>
    </ligand>
</feature>
<evidence type="ECO:0000256" key="8">
    <source>
        <dbReference type="ARBA" id="ARBA00022982"/>
    </source>
</evidence>
<feature type="binding site" evidence="11">
    <location>
        <position position="236"/>
    </location>
    <ligand>
        <name>[2Fe-2S] cluster</name>
        <dbReference type="ChEBI" id="CHEBI:190135"/>
    </ligand>
</feature>
<dbReference type="Pfam" id="PF10418">
    <property type="entry name" value="DHODB_Fe-S_bind"/>
    <property type="match status" value="1"/>
</dbReference>
<dbReference type="PANTHER" id="PTHR43513">
    <property type="entry name" value="DIHYDROOROTATE DEHYDROGENASE B (NAD(+)), ELECTRON TRANSFER SUBUNIT"/>
    <property type="match status" value="1"/>
</dbReference>
<evidence type="ECO:0000256" key="2">
    <source>
        <dbReference type="ARBA" id="ARBA00022448"/>
    </source>
</evidence>
<keyword evidence="5 11" id="KW-0479">Metal-binding</keyword>
<dbReference type="InterPro" id="IPR037117">
    <property type="entry name" value="Dihydroorotate_DH_ele_sf"/>
</dbReference>
<evidence type="ECO:0000256" key="1">
    <source>
        <dbReference type="ARBA" id="ARBA00006422"/>
    </source>
</evidence>
<evidence type="ECO:0000259" key="12">
    <source>
        <dbReference type="PROSITE" id="PS51384"/>
    </source>
</evidence>
<dbReference type="Gene3D" id="3.40.50.80">
    <property type="entry name" value="Nucleotide-binding domain of ferredoxin-NADP reductase (FNR) module"/>
    <property type="match status" value="1"/>
</dbReference>
<dbReference type="InterPro" id="IPR017938">
    <property type="entry name" value="Riboflavin_synthase-like_b-brl"/>
</dbReference>
<keyword evidence="4 11" id="KW-0001">2Fe-2S</keyword>
<comment type="cofactor">
    <cofactor evidence="11">
        <name>FAD</name>
        <dbReference type="ChEBI" id="CHEBI:57692"/>
    </cofactor>
    <text evidence="11">Binds 1 FAD per subunit.</text>
</comment>
<evidence type="ECO:0000313" key="13">
    <source>
        <dbReference type="EMBL" id="QRV01520.1"/>
    </source>
</evidence>
<comment type="function">
    <text evidence="11">Responsible for channeling the electrons from the oxidation of dihydroorotate from the FMN redox center in the PyrD type B subunit to the ultimate electron acceptor NAD(+).</text>
</comment>